<gene>
    <name evidence="2" type="ORF">NP233_g3552</name>
</gene>
<dbReference type="Proteomes" id="UP001213000">
    <property type="component" value="Unassembled WGS sequence"/>
</dbReference>
<evidence type="ECO:0000256" key="1">
    <source>
        <dbReference type="SAM" id="MobiDB-lite"/>
    </source>
</evidence>
<evidence type="ECO:0000313" key="2">
    <source>
        <dbReference type="EMBL" id="KAJ3571737.1"/>
    </source>
</evidence>
<proteinExistence type="predicted"/>
<accession>A0AAD5VYX8</accession>
<dbReference type="EMBL" id="JANIEX010000172">
    <property type="protein sequence ID" value="KAJ3571737.1"/>
    <property type="molecule type" value="Genomic_DNA"/>
</dbReference>
<protein>
    <recommendedName>
        <fullName evidence="4">BTB domain-containing protein</fullName>
    </recommendedName>
</protein>
<dbReference type="AlphaFoldDB" id="A0AAD5VYX8"/>
<feature type="region of interest" description="Disordered" evidence="1">
    <location>
        <begin position="1"/>
        <end position="39"/>
    </location>
</feature>
<keyword evidence="3" id="KW-1185">Reference proteome</keyword>
<feature type="compositionally biased region" description="Polar residues" evidence="1">
    <location>
        <begin position="1"/>
        <end position="31"/>
    </location>
</feature>
<comment type="caution">
    <text evidence="2">The sequence shown here is derived from an EMBL/GenBank/DDBJ whole genome shotgun (WGS) entry which is preliminary data.</text>
</comment>
<evidence type="ECO:0008006" key="4">
    <source>
        <dbReference type="Google" id="ProtNLM"/>
    </source>
</evidence>
<name>A0AAD5VYX8_9AGAR</name>
<sequence length="303" mass="33908">MGNQASSATPPSPSRYQSSTLPDSFFTTEASTADKPPPYNAQHSSVIYADNKSKIVFKSSDGQYFALIRKDAESHAGALIPANGSPHSMVDLPESSTILRTLFEFIGARKHPKLLNEKFETLAEIAKAAEKYKVFSAMNICAERMRSFKETHPKLVLLYAAHYDYPHIFDECAPLVITSESLENFAPLLPDSLRLPWLRYHARWSKALSDTISYSGIPYNAWSSGNCWRSCGQMVFQALGTGVHSLNDLSWAFNKRVSPHIDYCDQCKRLCSSWREHAQKQIDAIGIFSETCMNAELVNAEKP</sequence>
<reference evidence="2" key="1">
    <citation type="submission" date="2022-07" db="EMBL/GenBank/DDBJ databases">
        <title>Genome Sequence of Leucocoprinus birnbaumii.</title>
        <authorList>
            <person name="Buettner E."/>
        </authorList>
    </citation>
    <scope>NUCLEOTIDE SEQUENCE</scope>
    <source>
        <strain evidence="2">VT141</strain>
    </source>
</reference>
<evidence type="ECO:0000313" key="3">
    <source>
        <dbReference type="Proteomes" id="UP001213000"/>
    </source>
</evidence>
<organism evidence="2 3">
    <name type="scientific">Leucocoprinus birnbaumii</name>
    <dbReference type="NCBI Taxonomy" id="56174"/>
    <lineage>
        <taxon>Eukaryota</taxon>
        <taxon>Fungi</taxon>
        <taxon>Dikarya</taxon>
        <taxon>Basidiomycota</taxon>
        <taxon>Agaricomycotina</taxon>
        <taxon>Agaricomycetes</taxon>
        <taxon>Agaricomycetidae</taxon>
        <taxon>Agaricales</taxon>
        <taxon>Agaricineae</taxon>
        <taxon>Agaricaceae</taxon>
        <taxon>Leucocoprinus</taxon>
    </lineage>
</organism>